<reference evidence="1 2" key="1">
    <citation type="journal article" date="2018" name="PLoS Genet.">
        <title>Population sequencing reveals clonal diversity and ancestral inbreeding in the grapevine cultivar Chardonnay.</title>
        <authorList>
            <person name="Roach M.J."/>
            <person name="Johnson D.L."/>
            <person name="Bohlmann J."/>
            <person name="van Vuuren H.J."/>
            <person name="Jones S.J."/>
            <person name="Pretorius I.S."/>
            <person name="Schmidt S.A."/>
            <person name="Borneman A.R."/>
        </authorList>
    </citation>
    <scope>NUCLEOTIDE SEQUENCE [LARGE SCALE GENOMIC DNA]</scope>
    <source>
        <strain evidence="2">cv. Chardonnay</strain>
        <tissue evidence="1">Leaf</tissue>
    </source>
</reference>
<evidence type="ECO:0000313" key="1">
    <source>
        <dbReference type="EMBL" id="RVW56003.1"/>
    </source>
</evidence>
<protein>
    <submittedName>
        <fullName evidence="1">Uncharacterized protein</fullName>
    </submittedName>
</protein>
<accession>A0A438F7S0</accession>
<name>A0A438F7S0_VITVI</name>
<proteinExistence type="predicted"/>
<organism evidence="1 2">
    <name type="scientific">Vitis vinifera</name>
    <name type="common">Grape</name>
    <dbReference type="NCBI Taxonomy" id="29760"/>
    <lineage>
        <taxon>Eukaryota</taxon>
        <taxon>Viridiplantae</taxon>
        <taxon>Streptophyta</taxon>
        <taxon>Embryophyta</taxon>
        <taxon>Tracheophyta</taxon>
        <taxon>Spermatophyta</taxon>
        <taxon>Magnoliopsida</taxon>
        <taxon>eudicotyledons</taxon>
        <taxon>Gunneridae</taxon>
        <taxon>Pentapetalae</taxon>
        <taxon>rosids</taxon>
        <taxon>Vitales</taxon>
        <taxon>Vitaceae</taxon>
        <taxon>Viteae</taxon>
        <taxon>Vitis</taxon>
    </lineage>
</organism>
<gene>
    <name evidence="1" type="ORF">CK203_106361</name>
</gene>
<evidence type="ECO:0000313" key="2">
    <source>
        <dbReference type="Proteomes" id="UP000288805"/>
    </source>
</evidence>
<comment type="caution">
    <text evidence="1">The sequence shown here is derived from an EMBL/GenBank/DDBJ whole genome shotgun (WGS) entry which is preliminary data.</text>
</comment>
<dbReference type="AlphaFoldDB" id="A0A438F7S0"/>
<sequence>MLPRLSSLLANSILVNELYVLGIVLPYDFRIFLHDLRVKSCPEIFCNIMRPFLIIRLVASMVLQVEFSATEGLACTWIGNRMASDGRRSSYTGQSVSAPLSARLIFSIVHSVNCCKIRSLETDSDKGEVQSGQDGLVFCFIVRRGESQPDGCSRCSPVGDCNKSPTPEPDEREAPSTRRVHHSCSLDSWCWLGLREYSSTKSAITWPFLDNLGWNSIPNSLNSMAHCSIRPVKSGLCRMLRRGWSVSTITGWA</sequence>
<dbReference type="EMBL" id="QGNW01001100">
    <property type="protein sequence ID" value="RVW56003.1"/>
    <property type="molecule type" value="Genomic_DNA"/>
</dbReference>
<dbReference type="Proteomes" id="UP000288805">
    <property type="component" value="Unassembled WGS sequence"/>
</dbReference>